<proteinExistence type="predicted"/>
<dbReference type="Gene3D" id="2.160.20.110">
    <property type="match status" value="1"/>
</dbReference>
<dbReference type="OrthoDB" id="9807519at2"/>
<organism evidence="1 2">
    <name type="scientific">Domibacillus antri</name>
    <dbReference type="NCBI Taxonomy" id="1714264"/>
    <lineage>
        <taxon>Bacteria</taxon>
        <taxon>Bacillati</taxon>
        <taxon>Bacillota</taxon>
        <taxon>Bacilli</taxon>
        <taxon>Bacillales</taxon>
        <taxon>Bacillaceae</taxon>
        <taxon>Domibacillus</taxon>
    </lineage>
</organism>
<dbReference type="STRING" id="1714264.BTO30_07095"/>
<reference evidence="1 2" key="1">
    <citation type="submission" date="2016-12" db="EMBL/GenBank/DDBJ databases">
        <title>Domibacillus antri genome sequencing.</title>
        <authorList>
            <person name="Verma A."/>
            <person name="Krishnamurthi S."/>
        </authorList>
    </citation>
    <scope>NUCLEOTIDE SEQUENCE [LARGE SCALE GENOMIC DNA]</scope>
    <source>
        <strain evidence="1 2">XD80</strain>
    </source>
</reference>
<dbReference type="RefSeq" id="WP_075398033.1">
    <property type="nucleotide sequence ID" value="NZ_MSDU01000013.1"/>
</dbReference>
<keyword evidence="2" id="KW-1185">Reference proteome</keyword>
<dbReference type="Proteomes" id="UP000185568">
    <property type="component" value="Unassembled WGS sequence"/>
</dbReference>
<evidence type="ECO:0008006" key="3">
    <source>
        <dbReference type="Google" id="ProtNLM"/>
    </source>
</evidence>
<dbReference type="EMBL" id="MSDU01000013">
    <property type="protein sequence ID" value="OLN22903.1"/>
    <property type="molecule type" value="Genomic_DNA"/>
</dbReference>
<accession>A0A1Q8Q6D4</accession>
<protein>
    <recommendedName>
        <fullName evidence="3">GLUG domain-containing protein</fullName>
    </recommendedName>
</protein>
<comment type="caution">
    <text evidence="1">The sequence shown here is derived from an EMBL/GenBank/DDBJ whole genome shotgun (WGS) entry which is preliminary data.</text>
</comment>
<evidence type="ECO:0000313" key="2">
    <source>
        <dbReference type="Proteomes" id="UP000185568"/>
    </source>
</evidence>
<evidence type="ECO:0000313" key="1">
    <source>
        <dbReference type="EMBL" id="OLN22903.1"/>
    </source>
</evidence>
<dbReference type="AlphaFoldDB" id="A0A1Q8Q6D4"/>
<sequence length="441" mass="47141">MLGAGTQANPYIIQTPADLNAVRNNLTAFYELGNDIDMSGFGNWNIILLFDGQIDGKGHVIKNLNNSGTGNTEATACGLVSNTDSTKSFVVKNLGFENVNFNNTANAYRMGAITNFAYNATIENCFVTGKMATTTYTGAIAGLVRGVSSIKNCWSNVEIITTSNAYLSGIVAQAIENPVVENCYAVGLMSGAYKYGISSGASTAAINNFYDTQTTTTTTSGIGTGLTTAQMKDQASYTNWDFTNVWGINGDYPYLRVFGEPTPAANIGSVSVSSFLSNLSGNTETNKKKGITLESHLNPIFSITTIEKSTKKTIVGYSLPIGSSVQITSRTVNAESRNVNSFISPISSNVNAIFISPNIGNVNVISSVSPIIGLNNRHGKVSRNIESHISRLSAVSSAFIPIRNEVITAWCEAIYNRSCAVKIYNRSNLTIIENPSDVEVI</sequence>
<name>A0A1Q8Q6D4_9BACI</name>
<gene>
    <name evidence="1" type="ORF">BTO30_07095</name>
</gene>